<dbReference type="GO" id="GO:0016301">
    <property type="term" value="F:kinase activity"/>
    <property type="evidence" value="ECO:0007669"/>
    <property type="project" value="UniProtKB-KW"/>
</dbReference>
<protein>
    <submittedName>
        <fullName evidence="2">Sugar kinase</fullName>
    </submittedName>
</protein>
<dbReference type="InterPro" id="IPR043129">
    <property type="entry name" value="ATPase_NBD"/>
</dbReference>
<reference evidence="2 3" key="1">
    <citation type="submission" date="2018-05" db="EMBL/GenBank/DDBJ databases">
        <title>Amnibacterium sp. M8JJ-5, whole genome shotgun sequence.</title>
        <authorList>
            <person name="Tuo L."/>
        </authorList>
    </citation>
    <scope>NUCLEOTIDE SEQUENCE [LARGE SCALE GENOMIC DNA]</scope>
    <source>
        <strain evidence="2 3">M8JJ-5</strain>
    </source>
</reference>
<proteinExistence type="inferred from homology"/>
<organism evidence="2 3">
    <name type="scientific">Amnibacterium flavum</name>
    <dbReference type="NCBI Taxonomy" id="2173173"/>
    <lineage>
        <taxon>Bacteria</taxon>
        <taxon>Bacillati</taxon>
        <taxon>Actinomycetota</taxon>
        <taxon>Actinomycetes</taxon>
        <taxon>Micrococcales</taxon>
        <taxon>Microbacteriaceae</taxon>
        <taxon>Amnibacterium</taxon>
    </lineage>
</organism>
<dbReference type="PANTHER" id="PTHR18964">
    <property type="entry name" value="ROK (REPRESSOR, ORF, KINASE) FAMILY"/>
    <property type="match status" value="1"/>
</dbReference>
<dbReference type="InterPro" id="IPR000600">
    <property type="entry name" value="ROK"/>
</dbReference>
<accession>A0A2V1HVI0</accession>
<evidence type="ECO:0000313" key="3">
    <source>
        <dbReference type="Proteomes" id="UP000244893"/>
    </source>
</evidence>
<comment type="similarity">
    <text evidence="1">Belongs to the ROK (NagC/XylR) family.</text>
</comment>
<dbReference type="Pfam" id="PF00480">
    <property type="entry name" value="ROK"/>
    <property type="match status" value="1"/>
</dbReference>
<keyword evidence="2" id="KW-0418">Kinase</keyword>
<comment type="caution">
    <text evidence="2">The sequence shown here is derived from an EMBL/GenBank/DDBJ whole genome shotgun (WGS) entry which is preliminary data.</text>
</comment>
<gene>
    <name evidence="2" type="ORF">DDQ50_00265</name>
</gene>
<dbReference type="SUPFAM" id="SSF53067">
    <property type="entry name" value="Actin-like ATPase domain"/>
    <property type="match status" value="1"/>
</dbReference>
<evidence type="ECO:0000256" key="1">
    <source>
        <dbReference type="ARBA" id="ARBA00006479"/>
    </source>
</evidence>
<keyword evidence="3" id="KW-1185">Reference proteome</keyword>
<dbReference type="EMBL" id="QEOP01000001">
    <property type="protein sequence ID" value="PVZ95010.1"/>
    <property type="molecule type" value="Genomic_DNA"/>
</dbReference>
<dbReference type="PANTHER" id="PTHR18964:SF173">
    <property type="entry name" value="GLUCOKINASE"/>
    <property type="match status" value="1"/>
</dbReference>
<dbReference type="Proteomes" id="UP000244893">
    <property type="component" value="Unassembled WGS sequence"/>
</dbReference>
<keyword evidence="2" id="KW-0808">Transferase</keyword>
<name>A0A2V1HVI0_9MICO</name>
<dbReference type="OrthoDB" id="8772678at2"/>
<dbReference type="Gene3D" id="3.30.420.40">
    <property type="match status" value="2"/>
</dbReference>
<sequence>MTTSSPASCTPSSETAAGVRIGIDVGGTKARAVALDAAGVVLAHSELPSGRGADEVLATVRTTIERLAAASPDPVESVGIGIPGTIDFDRGVVSHAVNLGIDELDLAAGIADLEVGRVSVDNDVNAAALGAFQLLGGGVSSLAYLNVGTGIAAGLVLGGELWHGFRGVSGEVGHLGGYGDLLCPCGQIGCLETIASGAGLARSTLGTTHPVISLTAAVAADDPIAIEILARVAGGVADAAETLFLVVGVDLVVLGGGVVHGTPQLAPAVGRILDERAAASPFLASLSLSERLTVAPVDLDIAAMGAAFL</sequence>
<evidence type="ECO:0000313" key="2">
    <source>
        <dbReference type="EMBL" id="PVZ95010.1"/>
    </source>
</evidence>
<dbReference type="AlphaFoldDB" id="A0A2V1HVI0"/>
<dbReference type="CDD" id="cd23763">
    <property type="entry name" value="ASKHA_ATPase_ROK"/>
    <property type="match status" value="1"/>
</dbReference>